<dbReference type="PANTHER" id="PTHR24373">
    <property type="entry name" value="SLIT RELATED LEUCINE-RICH REPEAT NEURONAL PROTEIN"/>
    <property type="match status" value="1"/>
</dbReference>
<evidence type="ECO:0000256" key="4">
    <source>
        <dbReference type="SAM" id="SignalP"/>
    </source>
</evidence>
<dbReference type="InterPro" id="IPR003591">
    <property type="entry name" value="Leu-rich_rpt_typical-subtyp"/>
</dbReference>
<gene>
    <name evidence="6" type="ORF">NP493_435g00019</name>
</gene>
<dbReference type="AlphaFoldDB" id="A0AAD9L1C1"/>
<dbReference type="GO" id="GO:0005615">
    <property type="term" value="C:extracellular space"/>
    <property type="evidence" value="ECO:0007669"/>
    <property type="project" value="TreeGrafter"/>
</dbReference>
<protein>
    <recommendedName>
        <fullName evidence="5">LRRCT domain-containing protein</fullName>
    </recommendedName>
</protein>
<dbReference type="Pfam" id="PF13306">
    <property type="entry name" value="LRR_5"/>
    <property type="match status" value="1"/>
</dbReference>
<keyword evidence="2 4" id="KW-0732">Signal</keyword>
<dbReference type="InterPro" id="IPR001611">
    <property type="entry name" value="Leu-rich_rpt"/>
</dbReference>
<dbReference type="Gene3D" id="3.80.10.10">
    <property type="entry name" value="Ribonuclease Inhibitor"/>
    <property type="match status" value="3"/>
</dbReference>
<evidence type="ECO:0000256" key="1">
    <source>
        <dbReference type="ARBA" id="ARBA00022614"/>
    </source>
</evidence>
<name>A0AAD9L1C1_RIDPI</name>
<dbReference type="SUPFAM" id="SSF52058">
    <property type="entry name" value="L domain-like"/>
    <property type="match status" value="2"/>
</dbReference>
<evidence type="ECO:0000256" key="2">
    <source>
        <dbReference type="ARBA" id="ARBA00022729"/>
    </source>
</evidence>
<dbReference type="GO" id="GO:0031012">
    <property type="term" value="C:extracellular matrix"/>
    <property type="evidence" value="ECO:0007669"/>
    <property type="project" value="TreeGrafter"/>
</dbReference>
<reference evidence="6" key="1">
    <citation type="journal article" date="2023" name="Mol. Biol. Evol.">
        <title>Third-Generation Sequencing Reveals the Adaptive Role of the Epigenome in Three Deep-Sea Polychaetes.</title>
        <authorList>
            <person name="Perez M."/>
            <person name="Aroh O."/>
            <person name="Sun Y."/>
            <person name="Lan Y."/>
            <person name="Juniper S.K."/>
            <person name="Young C.R."/>
            <person name="Angers B."/>
            <person name="Qian P.Y."/>
        </authorList>
    </citation>
    <scope>NUCLEOTIDE SEQUENCE</scope>
    <source>
        <strain evidence="6">R07B-5</strain>
    </source>
</reference>
<evidence type="ECO:0000313" key="6">
    <source>
        <dbReference type="EMBL" id="KAK2180613.1"/>
    </source>
</evidence>
<keyword evidence="7" id="KW-1185">Reference proteome</keyword>
<evidence type="ECO:0000256" key="3">
    <source>
        <dbReference type="ARBA" id="ARBA00022737"/>
    </source>
</evidence>
<feature type="chain" id="PRO_5042081842" description="LRRCT domain-containing protein" evidence="4">
    <location>
        <begin position="30"/>
        <end position="632"/>
    </location>
</feature>
<proteinExistence type="predicted"/>
<dbReference type="EMBL" id="JAODUO010000435">
    <property type="protein sequence ID" value="KAK2180613.1"/>
    <property type="molecule type" value="Genomic_DNA"/>
</dbReference>
<dbReference type="SMART" id="SM00369">
    <property type="entry name" value="LRR_TYP"/>
    <property type="match status" value="12"/>
</dbReference>
<dbReference type="PANTHER" id="PTHR24373:SF398">
    <property type="entry name" value="LEUCINE-RICH REPEAT-CONTAINING G-PROTEIN COUPLED RECEPTOR 6"/>
    <property type="match status" value="1"/>
</dbReference>
<dbReference type="InterPro" id="IPR032675">
    <property type="entry name" value="LRR_dom_sf"/>
</dbReference>
<evidence type="ECO:0000259" key="5">
    <source>
        <dbReference type="SMART" id="SM00082"/>
    </source>
</evidence>
<keyword evidence="3" id="KW-0677">Repeat</keyword>
<dbReference type="PROSITE" id="PS51450">
    <property type="entry name" value="LRR"/>
    <property type="match status" value="4"/>
</dbReference>
<dbReference type="SMART" id="SM00082">
    <property type="entry name" value="LRRCT"/>
    <property type="match status" value="1"/>
</dbReference>
<organism evidence="6 7">
    <name type="scientific">Ridgeia piscesae</name>
    <name type="common">Tubeworm</name>
    <dbReference type="NCBI Taxonomy" id="27915"/>
    <lineage>
        <taxon>Eukaryota</taxon>
        <taxon>Metazoa</taxon>
        <taxon>Spiralia</taxon>
        <taxon>Lophotrochozoa</taxon>
        <taxon>Annelida</taxon>
        <taxon>Polychaeta</taxon>
        <taxon>Sedentaria</taxon>
        <taxon>Canalipalpata</taxon>
        <taxon>Sabellida</taxon>
        <taxon>Siboglinidae</taxon>
        <taxon>Ridgeia</taxon>
    </lineage>
</organism>
<dbReference type="Pfam" id="PF13855">
    <property type="entry name" value="LRR_8"/>
    <property type="match status" value="3"/>
</dbReference>
<sequence>MKPHKQPHSTVSVSLLALTLLCKLSVVWACPSSDCSCQINKGRYIVRCNGRGLTAIPKFKTDDTTYDELTLADNNIDSLPNDAFKGLKIKHLDLSKNPISTIDSGAFSGLGGLTTKLVLHVNQMTQFPSSALSPLVNLQHLELKGFAVTSLPDTALAGLSKLQILMLESCGLVDITSSDLTNQQSTLVELNLLANALTSVPTAAIASLQNLASLNLAGNQIGTIKSGDFDGVAKLTKLDLASNGVRSIQEKGFTALTNTLLQLRLQRNHLQDREILPLMQLGQLRVLDLAYNGVTNIPSGLFASMKYLEEADFTKNNLSNIKKSMFLGLDDSVKILKFAENHIAEIESGAFEQLHVLEELHLDEQPDLSGVLNAYTFGGLENSLKMLNLNKVKFSTSNWPAVHSLVGLQALKLANNDIDNVPDSTFLRLNSIATLDLSYNSITGVSQPALNGLQTSLKSIDLSNNQIMSLDKCVFYQFDNLATIELKANPLNCDCRLRWLRKWVEEEYNTPFLLLAITWKCASPSEHADVLFRKLSINDLTCDSSTSTPTTCQDLRSTTTTTHKAESTTTTTLTPHQVSPATLFINITDVKDTSITVTWFVNGTEGITGFSVEHQVLNTETPPKRKLSTHRM</sequence>
<dbReference type="InterPro" id="IPR050328">
    <property type="entry name" value="Dev_Immune_Receptor"/>
</dbReference>
<feature type="signal peptide" evidence="4">
    <location>
        <begin position="1"/>
        <end position="29"/>
    </location>
</feature>
<keyword evidence="1" id="KW-0433">Leucine-rich repeat</keyword>
<dbReference type="InterPro" id="IPR000483">
    <property type="entry name" value="Cys-rich_flank_reg_C"/>
</dbReference>
<dbReference type="InterPro" id="IPR026906">
    <property type="entry name" value="LRR_5"/>
</dbReference>
<feature type="domain" description="LRRCT" evidence="5">
    <location>
        <begin position="489"/>
        <end position="543"/>
    </location>
</feature>
<accession>A0AAD9L1C1</accession>
<evidence type="ECO:0000313" key="7">
    <source>
        <dbReference type="Proteomes" id="UP001209878"/>
    </source>
</evidence>
<dbReference type="Proteomes" id="UP001209878">
    <property type="component" value="Unassembled WGS sequence"/>
</dbReference>
<comment type="caution">
    <text evidence="6">The sequence shown here is derived from an EMBL/GenBank/DDBJ whole genome shotgun (WGS) entry which is preliminary data.</text>
</comment>